<dbReference type="InterPro" id="IPR051474">
    <property type="entry name" value="Anti-sigma-K/W_factor"/>
</dbReference>
<feature type="domain" description="Putative zinc-finger" evidence="13">
    <location>
        <begin position="17"/>
        <end position="44"/>
    </location>
</feature>
<dbReference type="PANTHER" id="PTHR37461:SF1">
    <property type="entry name" value="ANTI-SIGMA-K FACTOR RSKA"/>
    <property type="match status" value="1"/>
</dbReference>
<feature type="domain" description="Anti-sigma K factor RskA C-terminal" evidence="12">
    <location>
        <begin position="150"/>
        <end position="282"/>
    </location>
</feature>
<evidence type="ECO:0000256" key="8">
    <source>
        <dbReference type="ARBA" id="ARBA00023163"/>
    </source>
</evidence>
<dbReference type="InterPro" id="IPR027383">
    <property type="entry name" value="Znf_put"/>
</dbReference>
<evidence type="ECO:0000259" key="13">
    <source>
        <dbReference type="Pfam" id="PF13490"/>
    </source>
</evidence>
<dbReference type="Pfam" id="PF13490">
    <property type="entry name" value="zf-HC2"/>
    <property type="match status" value="1"/>
</dbReference>
<proteinExistence type="predicted"/>
<dbReference type="Gene3D" id="1.10.10.1320">
    <property type="entry name" value="Anti-sigma factor, zinc-finger domain"/>
    <property type="match status" value="1"/>
</dbReference>
<dbReference type="Proteomes" id="UP001500051">
    <property type="component" value="Unassembled WGS sequence"/>
</dbReference>
<evidence type="ECO:0000256" key="7">
    <source>
        <dbReference type="ARBA" id="ARBA00023136"/>
    </source>
</evidence>
<evidence type="ECO:0000313" key="15">
    <source>
        <dbReference type="Proteomes" id="UP001500051"/>
    </source>
</evidence>
<comment type="caution">
    <text evidence="14">The sequence shown here is derived from an EMBL/GenBank/DDBJ whole genome shotgun (WGS) entry which is preliminary data.</text>
</comment>
<evidence type="ECO:0000313" key="14">
    <source>
        <dbReference type="EMBL" id="GAA3689699.1"/>
    </source>
</evidence>
<organism evidence="14 15">
    <name type="scientific">Microlunatus aurantiacus</name>
    <dbReference type="NCBI Taxonomy" id="446786"/>
    <lineage>
        <taxon>Bacteria</taxon>
        <taxon>Bacillati</taxon>
        <taxon>Actinomycetota</taxon>
        <taxon>Actinomycetes</taxon>
        <taxon>Propionibacteriales</taxon>
        <taxon>Propionibacteriaceae</taxon>
        <taxon>Microlunatus</taxon>
    </lineage>
</organism>
<keyword evidence="3" id="KW-1003">Cell membrane</keyword>
<evidence type="ECO:0000256" key="5">
    <source>
        <dbReference type="ARBA" id="ARBA00022989"/>
    </source>
</evidence>
<protein>
    <recommendedName>
        <fullName evidence="10">Regulator of SigK</fullName>
    </recommendedName>
    <alternativeName>
        <fullName evidence="9">Sigma-K anti-sigma factor RskA</fullName>
    </alternativeName>
</protein>
<name>A0ABP7CJ89_9ACTN</name>
<keyword evidence="15" id="KW-1185">Reference proteome</keyword>
<dbReference type="PANTHER" id="PTHR37461">
    <property type="entry name" value="ANTI-SIGMA-K FACTOR RSKA"/>
    <property type="match status" value="1"/>
</dbReference>
<keyword evidence="7 11" id="KW-0472">Membrane</keyword>
<dbReference type="Pfam" id="PF10099">
    <property type="entry name" value="RskA_C"/>
    <property type="match status" value="1"/>
</dbReference>
<keyword evidence="5 11" id="KW-1133">Transmembrane helix</keyword>
<keyword evidence="8" id="KW-0804">Transcription</keyword>
<evidence type="ECO:0000256" key="10">
    <source>
        <dbReference type="ARBA" id="ARBA00030803"/>
    </source>
</evidence>
<sequence>MSDPQGYDPFVNDPHGAVGAYVADALDDDERTVFELHLAGCESCLREVAEFSETAAELTWLTEATPPPSLRASVLWEIATVRPLPPAATVGRPGSPVSPGWWVSAGSPDSAVNRSGTAAELDPETTVDRPQLDELAVRRQRRTRRILTGLVAAALVLVVGLGGWVSVLRSEQQNQQVAARRVSELLTAPDAKVYATTLNGSSVSFVVSKARDQAVFLGDDLPSPGDGKVYQLWMIGSAITPNALVDRGGDITQWLDDGPLDGAKQLAVTVEPAGGSTAPTLPPVAGVEL</sequence>
<keyword evidence="6" id="KW-0805">Transcription regulation</keyword>
<dbReference type="EMBL" id="BAAAYX010000002">
    <property type="protein sequence ID" value="GAA3689699.1"/>
    <property type="molecule type" value="Genomic_DNA"/>
</dbReference>
<gene>
    <name evidence="14" type="ORF">GCM10022204_00490</name>
</gene>
<dbReference type="InterPro" id="IPR041916">
    <property type="entry name" value="Anti_sigma_zinc_sf"/>
</dbReference>
<reference evidence="15" key="1">
    <citation type="journal article" date="2019" name="Int. J. Syst. Evol. Microbiol.">
        <title>The Global Catalogue of Microorganisms (GCM) 10K type strain sequencing project: providing services to taxonomists for standard genome sequencing and annotation.</title>
        <authorList>
            <consortium name="The Broad Institute Genomics Platform"/>
            <consortium name="The Broad Institute Genome Sequencing Center for Infectious Disease"/>
            <person name="Wu L."/>
            <person name="Ma J."/>
        </authorList>
    </citation>
    <scope>NUCLEOTIDE SEQUENCE [LARGE SCALE GENOMIC DNA]</scope>
    <source>
        <strain evidence="15">JCM 16548</strain>
    </source>
</reference>
<keyword evidence="4 11" id="KW-0812">Transmembrane</keyword>
<evidence type="ECO:0000259" key="12">
    <source>
        <dbReference type="Pfam" id="PF10099"/>
    </source>
</evidence>
<evidence type="ECO:0000256" key="9">
    <source>
        <dbReference type="ARBA" id="ARBA00029829"/>
    </source>
</evidence>
<evidence type="ECO:0000256" key="6">
    <source>
        <dbReference type="ARBA" id="ARBA00023015"/>
    </source>
</evidence>
<comment type="subcellular location">
    <subcellularLocation>
        <location evidence="2">Cell membrane</location>
    </subcellularLocation>
    <subcellularLocation>
        <location evidence="1">Membrane</location>
        <topology evidence="1">Single-pass membrane protein</topology>
    </subcellularLocation>
</comment>
<evidence type="ECO:0000256" key="2">
    <source>
        <dbReference type="ARBA" id="ARBA00004236"/>
    </source>
</evidence>
<evidence type="ECO:0000256" key="4">
    <source>
        <dbReference type="ARBA" id="ARBA00022692"/>
    </source>
</evidence>
<evidence type="ECO:0000256" key="1">
    <source>
        <dbReference type="ARBA" id="ARBA00004167"/>
    </source>
</evidence>
<accession>A0ABP7CJ89</accession>
<dbReference type="RefSeq" id="WP_344810258.1">
    <property type="nucleotide sequence ID" value="NZ_BAAAYX010000002.1"/>
</dbReference>
<feature type="transmembrane region" description="Helical" evidence="11">
    <location>
        <begin position="146"/>
        <end position="167"/>
    </location>
</feature>
<dbReference type="InterPro" id="IPR018764">
    <property type="entry name" value="RskA_C"/>
</dbReference>
<evidence type="ECO:0000256" key="3">
    <source>
        <dbReference type="ARBA" id="ARBA00022475"/>
    </source>
</evidence>
<evidence type="ECO:0000256" key="11">
    <source>
        <dbReference type="SAM" id="Phobius"/>
    </source>
</evidence>